<dbReference type="KEGG" id="liu:OU989_11015"/>
<proteinExistence type="predicted"/>
<dbReference type="Proteomes" id="UP001219585">
    <property type="component" value="Chromosome"/>
</dbReference>
<accession>A0AAJ5RN31</accession>
<reference evidence="2 5" key="2">
    <citation type="submission" date="2023-12" db="EMBL/GenBank/DDBJ databases">
        <title>Genome comparison identifies genes involved in endophytic behavior of Lysinibacillus irui and provides insights into its role as a plant-growth promoting bacterium.</title>
        <authorList>
            <person name="Hilario S."/>
            <person name="Matos I."/>
            <person name="Goncalves M.F.M."/>
            <person name="Pardo C.A."/>
            <person name="Santos M.J."/>
        </authorList>
    </citation>
    <scope>NUCLEOTIDE SEQUENCE [LARGE SCALE GENOMIC DNA]</scope>
    <source>
        <strain evidence="2 5">B3</strain>
    </source>
</reference>
<protein>
    <submittedName>
        <fullName evidence="3">Uncharacterized protein</fullName>
    </submittedName>
</protein>
<keyword evidence="1" id="KW-0812">Transmembrane</keyword>
<keyword evidence="5" id="KW-1185">Reference proteome</keyword>
<sequence>MKGVDEMSSMSISIFSAFFALLPLIVLVIIFVFVISVIRRMERRAEERLTLDKETAHLQQLQIQEINNRLTNIENILKQID</sequence>
<evidence type="ECO:0000313" key="4">
    <source>
        <dbReference type="Proteomes" id="UP001219585"/>
    </source>
</evidence>
<keyword evidence="1" id="KW-0472">Membrane</keyword>
<evidence type="ECO:0000313" key="5">
    <source>
        <dbReference type="Proteomes" id="UP001289615"/>
    </source>
</evidence>
<gene>
    <name evidence="3" type="ORF">OU989_11015</name>
    <name evidence="2" type="ORF">U6C28_05335</name>
</gene>
<evidence type="ECO:0000256" key="1">
    <source>
        <dbReference type="SAM" id="Phobius"/>
    </source>
</evidence>
<dbReference type="EMBL" id="CP113527">
    <property type="protein sequence ID" value="WDV08971.1"/>
    <property type="molecule type" value="Genomic_DNA"/>
</dbReference>
<organism evidence="3 4">
    <name type="scientific">Lysinibacillus irui</name>
    <dbReference type="NCBI Taxonomy" id="2998077"/>
    <lineage>
        <taxon>Bacteria</taxon>
        <taxon>Bacillati</taxon>
        <taxon>Bacillota</taxon>
        <taxon>Bacilli</taxon>
        <taxon>Bacillales</taxon>
        <taxon>Bacillaceae</taxon>
        <taxon>Lysinibacillus</taxon>
    </lineage>
</organism>
<dbReference type="Proteomes" id="UP001289615">
    <property type="component" value="Unassembled WGS sequence"/>
</dbReference>
<reference evidence="3" key="1">
    <citation type="submission" date="2022-11" db="EMBL/GenBank/DDBJ databases">
        <title>Lysinibacillus irui.</title>
        <authorList>
            <person name="Akintayo S.O."/>
        </authorList>
    </citation>
    <scope>NUCLEOTIDE SEQUENCE</scope>
    <source>
        <strain evidence="3">IRB4-01</strain>
    </source>
</reference>
<dbReference type="EMBL" id="JAXUIA010000002">
    <property type="protein sequence ID" value="MEA0975714.1"/>
    <property type="molecule type" value="Genomic_DNA"/>
</dbReference>
<evidence type="ECO:0000313" key="3">
    <source>
        <dbReference type="EMBL" id="WDV08971.1"/>
    </source>
</evidence>
<feature type="transmembrane region" description="Helical" evidence="1">
    <location>
        <begin position="12"/>
        <end position="38"/>
    </location>
</feature>
<dbReference type="AlphaFoldDB" id="A0AAJ5RN31"/>
<evidence type="ECO:0000313" key="2">
    <source>
        <dbReference type="EMBL" id="MEA0975714.1"/>
    </source>
</evidence>
<keyword evidence="1" id="KW-1133">Transmembrane helix</keyword>
<dbReference type="RefSeq" id="WP_274797210.1">
    <property type="nucleotide sequence ID" value="NZ_CP113527.1"/>
</dbReference>
<name>A0AAJ5RN31_9BACI</name>